<dbReference type="SUPFAM" id="SSF46785">
    <property type="entry name" value="Winged helix' DNA-binding domain"/>
    <property type="match status" value="1"/>
</dbReference>
<evidence type="ECO:0008006" key="3">
    <source>
        <dbReference type="Google" id="ProtNLM"/>
    </source>
</evidence>
<dbReference type="InterPro" id="IPR036390">
    <property type="entry name" value="WH_DNA-bd_sf"/>
</dbReference>
<dbReference type="Gene3D" id="1.10.10.10">
    <property type="entry name" value="Winged helix-like DNA-binding domain superfamily/Winged helix DNA-binding domain"/>
    <property type="match status" value="1"/>
</dbReference>
<sequence>MCPQSMQGILRNLEINELIERKSQAGDRRQYVILITAKGPVFMRSLESRIATFDASLVFRADRARRDGSLGAYCGECVSMPNLMRSCPSCEASSEV</sequence>
<dbReference type="EMBL" id="LXEY01000016">
    <property type="protein sequence ID" value="OAV61573.1"/>
    <property type="molecule type" value="Genomic_DNA"/>
</dbReference>
<name>A0A1B7M0F6_9MICC</name>
<keyword evidence="2" id="KW-1185">Reference proteome</keyword>
<dbReference type="AlphaFoldDB" id="A0A1B7M0F6"/>
<dbReference type="InterPro" id="IPR023187">
    <property type="entry name" value="Tscrpt_reg_MarR-type_CS"/>
</dbReference>
<proteinExistence type="predicted"/>
<dbReference type="Proteomes" id="UP000078292">
    <property type="component" value="Unassembled WGS sequence"/>
</dbReference>
<gene>
    <name evidence="1" type="ORF">A6F49_09070</name>
</gene>
<protein>
    <recommendedName>
        <fullName evidence="3">HTH marR-type domain-containing protein</fullName>
    </recommendedName>
</protein>
<dbReference type="InterPro" id="IPR036388">
    <property type="entry name" value="WH-like_DNA-bd_sf"/>
</dbReference>
<evidence type="ECO:0000313" key="1">
    <source>
        <dbReference type="EMBL" id="OAV61573.1"/>
    </source>
</evidence>
<accession>A0A1B7M0F6</accession>
<reference evidence="1 2" key="1">
    <citation type="submission" date="2016-04" db="EMBL/GenBank/DDBJ databases">
        <title>First whole genome shotgun sequence of the bacterium Enteractinococcus sp. strain UASWS1574.</title>
        <authorList>
            <person name="Crovadore J."/>
            <person name="Chablais R."/>
            <person name="Lefort F."/>
        </authorList>
    </citation>
    <scope>NUCLEOTIDE SEQUENCE [LARGE SCALE GENOMIC DNA]</scope>
    <source>
        <strain evidence="1 2">UASWS1574</strain>
    </source>
</reference>
<dbReference type="PROSITE" id="PS01117">
    <property type="entry name" value="HTH_MARR_1"/>
    <property type="match status" value="1"/>
</dbReference>
<comment type="caution">
    <text evidence="1">The sequence shown here is derived from an EMBL/GenBank/DDBJ whole genome shotgun (WGS) entry which is preliminary data.</text>
</comment>
<evidence type="ECO:0000313" key="2">
    <source>
        <dbReference type="Proteomes" id="UP000078292"/>
    </source>
</evidence>
<organism evidence="1 2">
    <name type="scientific">Enteractinococcus helveticum</name>
    <dbReference type="NCBI Taxonomy" id="1837282"/>
    <lineage>
        <taxon>Bacteria</taxon>
        <taxon>Bacillati</taxon>
        <taxon>Actinomycetota</taxon>
        <taxon>Actinomycetes</taxon>
        <taxon>Micrococcales</taxon>
        <taxon>Micrococcaceae</taxon>
    </lineage>
</organism>